<sequence>MMMFRARSRCRHSSEWLYLVVLGFRTNCIYNRYLGEESRGESVGEGLEIGTPSSTPPHSLTTAPPSHYGVHLCPFMFSVITYTTQDFETKLDFKLYSQTCKSDLALGDRIFKPANPTSSLSNIFQHHIYFQHHFHPSLSPQPIITATSTIAPYVT</sequence>
<gene>
    <name evidence="1" type="ORF">LSALG_LOCUS37066</name>
</gene>
<proteinExistence type="predicted"/>
<name>A0AA35ZTY8_LACSI</name>
<organism evidence="1 2">
    <name type="scientific">Lactuca saligna</name>
    <name type="common">Willowleaf lettuce</name>
    <dbReference type="NCBI Taxonomy" id="75948"/>
    <lineage>
        <taxon>Eukaryota</taxon>
        <taxon>Viridiplantae</taxon>
        <taxon>Streptophyta</taxon>
        <taxon>Embryophyta</taxon>
        <taxon>Tracheophyta</taxon>
        <taxon>Spermatophyta</taxon>
        <taxon>Magnoliopsida</taxon>
        <taxon>eudicotyledons</taxon>
        <taxon>Gunneridae</taxon>
        <taxon>Pentapetalae</taxon>
        <taxon>asterids</taxon>
        <taxon>campanulids</taxon>
        <taxon>Asterales</taxon>
        <taxon>Asteraceae</taxon>
        <taxon>Cichorioideae</taxon>
        <taxon>Cichorieae</taxon>
        <taxon>Lactucinae</taxon>
        <taxon>Lactuca</taxon>
    </lineage>
</organism>
<protein>
    <submittedName>
        <fullName evidence="1">Uncharacterized protein</fullName>
    </submittedName>
</protein>
<evidence type="ECO:0000313" key="2">
    <source>
        <dbReference type="Proteomes" id="UP001177003"/>
    </source>
</evidence>
<dbReference type="EMBL" id="OX465084">
    <property type="protein sequence ID" value="CAI9298293.1"/>
    <property type="molecule type" value="Genomic_DNA"/>
</dbReference>
<dbReference type="Proteomes" id="UP001177003">
    <property type="component" value="Chromosome 8"/>
</dbReference>
<accession>A0AA35ZTY8</accession>
<reference evidence="1" key="1">
    <citation type="submission" date="2023-04" db="EMBL/GenBank/DDBJ databases">
        <authorList>
            <person name="Vijverberg K."/>
            <person name="Xiong W."/>
            <person name="Schranz E."/>
        </authorList>
    </citation>
    <scope>NUCLEOTIDE SEQUENCE</scope>
</reference>
<dbReference type="AlphaFoldDB" id="A0AA35ZTY8"/>
<keyword evidence="2" id="KW-1185">Reference proteome</keyword>
<evidence type="ECO:0000313" key="1">
    <source>
        <dbReference type="EMBL" id="CAI9298293.1"/>
    </source>
</evidence>